<dbReference type="Proteomes" id="UP001458880">
    <property type="component" value="Unassembled WGS sequence"/>
</dbReference>
<sequence>MEKIQSTSKQSDTITKAGALLRLLNYPKKKGKIYTLSDDIDVSRSRKRKKVDERTSYVSTTVQAKEVCDTIISEIKRRFSFTDHLERANLFSVENFETETNSRRSWK</sequence>
<evidence type="ECO:0000313" key="1">
    <source>
        <dbReference type="EMBL" id="KAK9693830.1"/>
    </source>
</evidence>
<gene>
    <name evidence="1" type="ORF">QE152_g33957</name>
</gene>
<dbReference type="AlphaFoldDB" id="A0AAW1IVV6"/>
<comment type="caution">
    <text evidence="1">The sequence shown here is derived from an EMBL/GenBank/DDBJ whole genome shotgun (WGS) entry which is preliminary data.</text>
</comment>
<reference evidence="1 2" key="1">
    <citation type="journal article" date="2024" name="BMC Genomics">
        <title>De novo assembly and annotation of Popillia japonica's genome with initial clues to its potential as an invasive pest.</title>
        <authorList>
            <person name="Cucini C."/>
            <person name="Boschi S."/>
            <person name="Funari R."/>
            <person name="Cardaioli E."/>
            <person name="Iannotti N."/>
            <person name="Marturano G."/>
            <person name="Paoli F."/>
            <person name="Bruttini M."/>
            <person name="Carapelli A."/>
            <person name="Frati F."/>
            <person name="Nardi F."/>
        </authorList>
    </citation>
    <scope>NUCLEOTIDE SEQUENCE [LARGE SCALE GENOMIC DNA]</scope>
    <source>
        <strain evidence="1">DMR45628</strain>
    </source>
</reference>
<accession>A0AAW1IVV6</accession>
<name>A0AAW1IVV6_POPJA</name>
<proteinExistence type="predicted"/>
<organism evidence="1 2">
    <name type="scientific">Popillia japonica</name>
    <name type="common">Japanese beetle</name>
    <dbReference type="NCBI Taxonomy" id="7064"/>
    <lineage>
        <taxon>Eukaryota</taxon>
        <taxon>Metazoa</taxon>
        <taxon>Ecdysozoa</taxon>
        <taxon>Arthropoda</taxon>
        <taxon>Hexapoda</taxon>
        <taxon>Insecta</taxon>
        <taxon>Pterygota</taxon>
        <taxon>Neoptera</taxon>
        <taxon>Endopterygota</taxon>
        <taxon>Coleoptera</taxon>
        <taxon>Polyphaga</taxon>
        <taxon>Scarabaeiformia</taxon>
        <taxon>Scarabaeidae</taxon>
        <taxon>Rutelinae</taxon>
        <taxon>Popillia</taxon>
    </lineage>
</organism>
<protein>
    <submittedName>
        <fullName evidence="1">Uncharacterized protein</fullName>
    </submittedName>
</protein>
<keyword evidence="2" id="KW-1185">Reference proteome</keyword>
<evidence type="ECO:0000313" key="2">
    <source>
        <dbReference type="Proteomes" id="UP001458880"/>
    </source>
</evidence>
<dbReference type="EMBL" id="JASPKY010000530">
    <property type="protein sequence ID" value="KAK9693830.1"/>
    <property type="molecule type" value="Genomic_DNA"/>
</dbReference>